<accession>A0A5C3M4X7</accession>
<evidence type="ECO:0000313" key="3">
    <source>
        <dbReference type="Proteomes" id="UP000308652"/>
    </source>
</evidence>
<feature type="compositionally biased region" description="Polar residues" evidence="1">
    <location>
        <begin position="235"/>
        <end position="251"/>
    </location>
</feature>
<dbReference type="EMBL" id="ML213599">
    <property type="protein sequence ID" value="TFK39426.1"/>
    <property type="molecule type" value="Genomic_DNA"/>
</dbReference>
<sequence>MLLKVQTQLQLPIVAFRLVFFPSSPPSLLALRMDYINVQTVGRSDSLTLFSTISSVFLHLKHKATGTPKSPQDLLLEGREDLTEAMKDIKRCSPYELETHLISPSDLRRLRDFHEDCDILQLDILEDIKTMGPKQFKTVHTAALKNSRACRKCRIAARAISSNFDHLAISNEDPSSVVASILTDDPELTFSQTSILARKAKRSAAKALRTNPTNSRAATTATESENGTYDARSVADSTTPLQSSAHRPSDI</sequence>
<reference evidence="2 3" key="1">
    <citation type="journal article" date="2019" name="Nat. Ecol. Evol.">
        <title>Megaphylogeny resolves global patterns of mushroom evolution.</title>
        <authorList>
            <person name="Varga T."/>
            <person name="Krizsan K."/>
            <person name="Foldi C."/>
            <person name="Dima B."/>
            <person name="Sanchez-Garcia M."/>
            <person name="Sanchez-Ramirez S."/>
            <person name="Szollosi G.J."/>
            <person name="Szarkandi J.G."/>
            <person name="Papp V."/>
            <person name="Albert L."/>
            <person name="Andreopoulos W."/>
            <person name="Angelini C."/>
            <person name="Antonin V."/>
            <person name="Barry K.W."/>
            <person name="Bougher N.L."/>
            <person name="Buchanan P."/>
            <person name="Buyck B."/>
            <person name="Bense V."/>
            <person name="Catcheside P."/>
            <person name="Chovatia M."/>
            <person name="Cooper J."/>
            <person name="Damon W."/>
            <person name="Desjardin D."/>
            <person name="Finy P."/>
            <person name="Geml J."/>
            <person name="Haridas S."/>
            <person name="Hughes K."/>
            <person name="Justo A."/>
            <person name="Karasinski D."/>
            <person name="Kautmanova I."/>
            <person name="Kiss B."/>
            <person name="Kocsube S."/>
            <person name="Kotiranta H."/>
            <person name="LaButti K.M."/>
            <person name="Lechner B.E."/>
            <person name="Liimatainen K."/>
            <person name="Lipzen A."/>
            <person name="Lukacs Z."/>
            <person name="Mihaltcheva S."/>
            <person name="Morgado L.N."/>
            <person name="Niskanen T."/>
            <person name="Noordeloos M.E."/>
            <person name="Ohm R.A."/>
            <person name="Ortiz-Santana B."/>
            <person name="Ovrebo C."/>
            <person name="Racz N."/>
            <person name="Riley R."/>
            <person name="Savchenko A."/>
            <person name="Shiryaev A."/>
            <person name="Soop K."/>
            <person name="Spirin V."/>
            <person name="Szebenyi C."/>
            <person name="Tomsovsky M."/>
            <person name="Tulloss R.E."/>
            <person name="Uehling J."/>
            <person name="Grigoriev I.V."/>
            <person name="Vagvolgyi C."/>
            <person name="Papp T."/>
            <person name="Martin F.M."/>
            <person name="Miettinen O."/>
            <person name="Hibbett D.S."/>
            <person name="Nagy L.G."/>
        </authorList>
    </citation>
    <scope>NUCLEOTIDE SEQUENCE [LARGE SCALE GENOMIC DNA]</scope>
    <source>
        <strain evidence="2 3">CBS 166.37</strain>
    </source>
</reference>
<gene>
    <name evidence="2" type="ORF">BDQ12DRAFT_734796</name>
</gene>
<name>A0A5C3M4X7_9AGAR</name>
<dbReference type="Proteomes" id="UP000308652">
    <property type="component" value="Unassembled WGS sequence"/>
</dbReference>
<protein>
    <submittedName>
        <fullName evidence="2">Uncharacterized protein</fullName>
    </submittedName>
</protein>
<evidence type="ECO:0000313" key="2">
    <source>
        <dbReference type="EMBL" id="TFK39426.1"/>
    </source>
</evidence>
<feature type="region of interest" description="Disordered" evidence="1">
    <location>
        <begin position="205"/>
        <end position="251"/>
    </location>
</feature>
<dbReference type="AlphaFoldDB" id="A0A5C3M4X7"/>
<proteinExistence type="predicted"/>
<feature type="compositionally biased region" description="Polar residues" evidence="1">
    <location>
        <begin position="210"/>
        <end position="227"/>
    </location>
</feature>
<organism evidence="2 3">
    <name type="scientific">Crucibulum laeve</name>
    <dbReference type="NCBI Taxonomy" id="68775"/>
    <lineage>
        <taxon>Eukaryota</taxon>
        <taxon>Fungi</taxon>
        <taxon>Dikarya</taxon>
        <taxon>Basidiomycota</taxon>
        <taxon>Agaricomycotina</taxon>
        <taxon>Agaricomycetes</taxon>
        <taxon>Agaricomycetidae</taxon>
        <taxon>Agaricales</taxon>
        <taxon>Agaricineae</taxon>
        <taxon>Nidulariaceae</taxon>
        <taxon>Crucibulum</taxon>
    </lineage>
</organism>
<keyword evidence="3" id="KW-1185">Reference proteome</keyword>
<evidence type="ECO:0000256" key="1">
    <source>
        <dbReference type="SAM" id="MobiDB-lite"/>
    </source>
</evidence>